<evidence type="ECO:0000313" key="5">
    <source>
        <dbReference type="EMBL" id="VFQ98199.1"/>
    </source>
</evidence>
<dbReference type="GO" id="GO:0050660">
    <property type="term" value="F:flavin adenine dinucleotide binding"/>
    <property type="evidence" value="ECO:0007669"/>
    <property type="project" value="InterPro"/>
</dbReference>
<evidence type="ECO:0000259" key="4">
    <source>
        <dbReference type="Pfam" id="PF08031"/>
    </source>
</evidence>
<evidence type="ECO:0000256" key="3">
    <source>
        <dbReference type="SAM" id="SignalP"/>
    </source>
</evidence>
<dbReference type="Proteomes" id="UP000595140">
    <property type="component" value="Unassembled WGS sequence"/>
</dbReference>
<proteinExistence type="predicted"/>
<feature type="chain" id="PRO_5019818600" description="Berberine/berberine-like domain-containing protein" evidence="3">
    <location>
        <begin position="26"/>
        <end position="144"/>
    </location>
</feature>
<dbReference type="InterPro" id="IPR016169">
    <property type="entry name" value="FAD-bd_PCMH_sub2"/>
</dbReference>
<keyword evidence="1" id="KW-0285">Flavoprotein</keyword>
<dbReference type="GO" id="GO:0016491">
    <property type="term" value="F:oxidoreductase activity"/>
    <property type="evidence" value="ECO:0007669"/>
    <property type="project" value="InterPro"/>
</dbReference>
<keyword evidence="6" id="KW-1185">Reference proteome</keyword>
<dbReference type="InterPro" id="IPR012951">
    <property type="entry name" value="BBE"/>
</dbReference>
<dbReference type="AlphaFoldDB" id="A0A484NBC6"/>
<gene>
    <name evidence="5" type="ORF">CCAM_LOCUS39975</name>
</gene>
<name>A0A484NBC6_9ASTE</name>
<dbReference type="PANTHER" id="PTHR32448">
    <property type="entry name" value="OS08G0158400 PROTEIN"/>
    <property type="match status" value="1"/>
</dbReference>
<dbReference type="Gene3D" id="3.30.465.10">
    <property type="match status" value="1"/>
</dbReference>
<sequence length="144" mass="16614">MASSYLFCLSFLLLSYLQWPSCTKASLHVHSATLRTCLARKLKHASEFSKEYFTQGNSSYVPILEELAHNGRFLNTGFPKPWAIITPKDEYEVQARVWGVKYFKNNFDRLVRVKTMVDPQDFFRNEQSIPPLPAATTIQSNNFD</sequence>
<reference evidence="5 6" key="1">
    <citation type="submission" date="2018-04" db="EMBL/GenBank/DDBJ databases">
        <authorList>
            <person name="Vogel A."/>
        </authorList>
    </citation>
    <scope>NUCLEOTIDE SEQUENCE [LARGE SCALE GENOMIC DNA]</scope>
</reference>
<dbReference type="Pfam" id="PF08031">
    <property type="entry name" value="BBE"/>
    <property type="match status" value="1"/>
</dbReference>
<keyword evidence="3" id="KW-0732">Signal</keyword>
<evidence type="ECO:0000313" key="6">
    <source>
        <dbReference type="Proteomes" id="UP000595140"/>
    </source>
</evidence>
<feature type="domain" description="Berberine/berberine-like" evidence="4">
    <location>
        <begin position="95"/>
        <end position="130"/>
    </location>
</feature>
<organism evidence="5 6">
    <name type="scientific">Cuscuta campestris</name>
    <dbReference type="NCBI Taxonomy" id="132261"/>
    <lineage>
        <taxon>Eukaryota</taxon>
        <taxon>Viridiplantae</taxon>
        <taxon>Streptophyta</taxon>
        <taxon>Embryophyta</taxon>
        <taxon>Tracheophyta</taxon>
        <taxon>Spermatophyta</taxon>
        <taxon>Magnoliopsida</taxon>
        <taxon>eudicotyledons</taxon>
        <taxon>Gunneridae</taxon>
        <taxon>Pentapetalae</taxon>
        <taxon>asterids</taxon>
        <taxon>lamiids</taxon>
        <taxon>Solanales</taxon>
        <taxon>Convolvulaceae</taxon>
        <taxon>Cuscuteae</taxon>
        <taxon>Cuscuta</taxon>
        <taxon>Cuscuta subgen. Grammica</taxon>
        <taxon>Cuscuta sect. Cleistogrammica</taxon>
    </lineage>
</organism>
<accession>A0A484NBC6</accession>
<protein>
    <recommendedName>
        <fullName evidence="4">Berberine/berberine-like domain-containing protein</fullName>
    </recommendedName>
</protein>
<dbReference type="OrthoDB" id="407275at2759"/>
<keyword evidence="2" id="KW-0274">FAD</keyword>
<evidence type="ECO:0000256" key="1">
    <source>
        <dbReference type="ARBA" id="ARBA00022630"/>
    </source>
</evidence>
<evidence type="ECO:0000256" key="2">
    <source>
        <dbReference type="ARBA" id="ARBA00022827"/>
    </source>
</evidence>
<dbReference type="EMBL" id="OOIL02006568">
    <property type="protein sequence ID" value="VFQ98199.1"/>
    <property type="molecule type" value="Genomic_DNA"/>
</dbReference>
<feature type="signal peptide" evidence="3">
    <location>
        <begin position="1"/>
        <end position="25"/>
    </location>
</feature>